<sequence>MIYIQKLTAGTDYNEPNKKHAILENFVDKTRLNKN</sequence>
<reference evidence="1 2" key="1">
    <citation type="journal article" date="2011" name="Stand. Genomic Sci.">
        <title>Complete genome of the onion pathogen Enterobacter cloacae EcWSU1.</title>
        <authorList>
            <person name="Humann J.L."/>
            <person name="Wildung M."/>
            <person name="Cheng C.H."/>
            <person name="Lee T."/>
            <person name="Stewart J.E."/>
            <person name="Drew J.C."/>
            <person name="Triplett E.W."/>
            <person name="Main D."/>
            <person name="Schroeder B.K."/>
        </authorList>
    </citation>
    <scope>NUCLEOTIDE SEQUENCE [LARGE SCALE GENOMIC DNA]</scope>
    <source>
        <strain evidence="1 2">EcWSU1</strain>
    </source>
</reference>
<protein>
    <submittedName>
        <fullName evidence="1">Uncharacterized protein</fullName>
    </submittedName>
</protein>
<dbReference type="AlphaFoldDB" id="G8LP27"/>
<accession>G8LP27</accession>
<dbReference type="Proteomes" id="UP000007838">
    <property type="component" value="Chromosome"/>
</dbReference>
<dbReference type="EMBL" id="CP002886">
    <property type="protein sequence ID" value="AEW74912.1"/>
    <property type="molecule type" value="Genomic_DNA"/>
</dbReference>
<organism evidence="1 2">
    <name type="scientific">Enterobacter ludwigii</name>
    <dbReference type="NCBI Taxonomy" id="299767"/>
    <lineage>
        <taxon>Bacteria</taxon>
        <taxon>Pseudomonadati</taxon>
        <taxon>Pseudomonadota</taxon>
        <taxon>Gammaproteobacteria</taxon>
        <taxon>Enterobacterales</taxon>
        <taxon>Enterobacteriaceae</taxon>
        <taxon>Enterobacter</taxon>
        <taxon>Enterobacter cloacae complex</taxon>
    </lineage>
</organism>
<evidence type="ECO:0000313" key="2">
    <source>
        <dbReference type="Proteomes" id="UP000007838"/>
    </source>
</evidence>
<proteinExistence type="predicted"/>
<evidence type="ECO:0000313" key="1">
    <source>
        <dbReference type="EMBL" id="AEW74912.1"/>
    </source>
</evidence>
<dbReference type="HOGENOM" id="CLU_3364746_0_0_6"/>
<name>G8LP27_9ENTR</name>
<gene>
    <name evidence="1" type="ORF">EcWSU1_03484</name>
</gene>
<dbReference type="KEGG" id="eec:EcWSU1_03484"/>